<feature type="compositionally biased region" description="Basic and acidic residues" evidence="1">
    <location>
        <begin position="1"/>
        <end position="10"/>
    </location>
</feature>
<sequence>MPSSGKHRDGGNNYYFGGGRGGSGGKSRSGAGGTGVITSESKIGTETVPERRRIVAQMQLTGRTYNRIFITTAREALRCCTMP</sequence>
<dbReference type="EMBL" id="JACAZH010000003">
    <property type="protein sequence ID" value="KAF7373961.1"/>
    <property type="molecule type" value="Genomic_DNA"/>
</dbReference>
<accession>A0A8H7DJW4</accession>
<gene>
    <name evidence="2" type="ORF">MSAN_00608600</name>
</gene>
<evidence type="ECO:0000313" key="2">
    <source>
        <dbReference type="EMBL" id="KAF7373961.1"/>
    </source>
</evidence>
<protein>
    <submittedName>
        <fullName evidence="2">Uncharacterized protein</fullName>
    </submittedName>
</protein>
<feature type="compositionally biased region" description="Gly residues" evidence="1">
    <location>
        <begin position="16"/>
        <end position="35"/>
    </location>
</feature>
<organism evidence="2 3">
    <name type="scientific">Mycena sanguinolenta</name>
    <dbReference type="NCBI Taxonomy" id="230812"/>
    <lineage>
        <taxon>Eukaryota</taxon>
        <taxon>Fungi</taxon>
        <taxon>Dikarya</taxon>
        <taxon>Basidiomycota</taxon>
        <taxon>Agaricomycotina</taxon>
        <taxon>Agaricomycetes</taxon>
        <taxon>Agaricomycetidae</taxon>
        <taxon>Agaricales</taxon>
        <taxon>Marasmiineae</taxon>
        <taxon>Mycenaceae</taxon>
        <taxon>Mycena</taxon>
    </lineage>
</organism>
<keyword evidence="3" id="KW-1185">Reference proteome</keyword>
<dbReference type="Proteomes" id="UP000623467">
    <property type="component" value="Unassembled WGS sequence"/>
</dbReference>
<reference evidence="2" key="1">
    <citation type="submission" date="2020-05" db="EMBL/GenBank/DDBJ databases">
        <title>Mycena genomes resolve the evolution of fungal bioluminescence.</title>
        <authorList>
            <person name="Tsai I.J."/>
        </authorList>
    </citation>
    <scope>NUCLEOTIDE SEQUENCE</scope>
    <source>
        <strain evidence="2">160909Yilan</strain>
    </source>
</reference>
<dbReference type="AlphaFoldDB" id="A0A8H7DJW4"/>
<name>A0A8H7DJW4_9AGAR</name>
<evidence type="ECO:0000313" key="3">
    <source>
        <dbReference type="Proteomes" id="UP000623467"/>
    </source>
</evidence>
<comment type="caution">
    <text evidence="2">The sequence shown here is derived from an EMBL/GenBank/DDBJ whole genome shotgun (WGS) entry which is preliminary data.</text>
</comment>
<evidence type="ECO:0000256" key="1">
    <source>
        <dbReference type="SAM" id="MobiDB-lite"/>
    </source>
</evidence>
<feature type="region of interest" description="Disordered" evidence="1">
    <location>
        <begin position="1"/>
        <end position="48"/>
    </location>
</feature>
<proteinExistence type="predicted"/>